<keyword evidence="1" id="KW-0472">Membrane</keyword>
<keyword evidence="1" id="KW-1133">Transmembrane helix</keyword>
<dbReference type="PANTHER" id="PTHR37471:SF1">
    <property type="entry name" value="AB HYDROLASE-1 DOMAIN-CONTAINING PROTEIN"/>
    <property type="match status" value="1"/>
</dbReference>
<dbReference type="Proteomes" id="UP000481153">
    <property type="component" value="Unassembled WGS sequence"/>
</dbReference>
<dbReference type="VEuPathDB" id="FungiDB:AeMF1_003563"/>
<feature type="transmembrane region" description="Helical" evidence="1">
    <location>
        <begin position="253"/>
        <end position="274"/>
    </location>
</feature>
<keyword evidence="1" id="KW-0812">Transmembrane</keyword>
<gene>
    <name evidence="2" type="ORF">Ae201684_010111</name>
</gene>
<comment type="caution">
    <text evidence="2">The sequence shown here is derived from an EMBL/GenBank/DDBJ whole genome shotgun (WGS) entry which is preliminary data.</text>
</comment>
<protein>
    <recommendedName>
        <fullName evidence="4">AB hydrolase-1 domain-containing protein</fullName>
    </recommendedName>
</protein>
<sequence>MARHASKPAKKTMDYYLCLFAVVLPLRAIVYMTPVVMAGLIANQLGWMGTPLSLWLAIPLLAYCVIESTFTLYYLHSKEAAQPLHPNPPQIVTAHAKRSEPLPSALAFFEKLFAHIDDVPAFLEGHFYGVPFPQLTRVDLSHWCAFAFFSKSLAQASAEEIDEIHVMVTRMYQLANRVEPPVEPSSPPRKYLQPNLEPFQATARPFVIYFATMACNAICSMWLRWFGFQLYQATPEIRYWHRPARSTETTPLVFLHGVGIGLLTYVPLLWKLFVSETNRQIFLLDMPYIAMQLSDAVPEKEGTINVITSMLDRHGISTSVHWMGHSFGSIVMSWVCQEKPHLVHYLTFLDPIVFALWLHDGIYNIMYREPSTGFDLILWYFGSQEIGIARTMRRHLCWYESVLFPENLPRHPETKKVLASIFMSEKDCIINAPAVLAHLKRGAKIADSATSVPIHTAMWPGITHGEMILYPSTYADVLSTLK</sequence>
<feature type="transmembrane region" description="Helical" evidence="1">
    <location>
        <begin position="54"/>
        <end position="75"/>
    </location>
</feature>
<reference evidence="2 3" key="1">
    <citation type="submission" date="2019-07" db="EMBL/GenBank/DDBJ databases">
        <title>Genomics analysis of Aphanomyces spp. identifies a new class of oomycete effector associated with host adaptation.</title>
        <authorList>
            <person name="Gaulin E."/>
        </authorList>
    </citation>
    <scope>NUCLEOTIDE SEQUENCE [LARGE SCALE GENOMIC DNA]</scope>
    <source>
        <strain evidence="2 3">ATCC 201684</strain>
    </source>
</reference>
<dbReference type="EMBL" id="VJMJ01000128">
    <property type="protein sequence ID" value="KAF0732780.1"/>
    <property type="molecule type" value="Genomic_DNA"/>
</dbReference>
<proteinExistence type="predicted"/>
<dbReference type="Gene3D" id="3.40.50.1820">
    <property type="entry name" value="alpha/beta hydrolase"/>
    <property type="match status" value="1"/>
</dbReference>
<evidence type="ECO:0000313" key="3">
    <source>
        <dbReference type="Proteomes" id="UP000481153"/>
    </source>
</evidence>
<dbReference type="AlphaFoldDB" id="A0A6G0WYZ2"/>
<feature type="transmembrane region" description="Helical" evidence="1">
    <location>
        <begin position="206"/>
        <end position="225"/>
    </location>
</feature>
<dbReference type="SUPFAM" id="SSF53474">
    <property type="entry name" value="alpha/beta-Hydrolases"/>
    <property type="match status" value="1"/>
</dbReference>
<dbReference type="PANTHER" id="PTHR37471">
    <property type="entry name" value="UNNAMED PRODUCT"/>
    <property type="match status" value="1"/>
</dbReference>
<organism evidence="2 3">
    <name type="scientific">Aphanomyces euteiches</name>
    <dbReference type="NCBI Taxonomy" id="100861"/>
    <lineage>
        <taxon>Eukaryota</taxon>
        <taxon>Sar</taxon>
        <taxon>Stramenopiles</taxon>
        <taxon>Oomycota</taxon>
        <taxon>Saprolegniomycetes</taxon>
        <taxon>Saprolegniales</taxon>
        <taxon>Verrucalvaceae</taxon>
        <taxon>Aphanomyces</taxon>
    </lineage>
</organism>
<dbReference type="InterPro" id="IPR029058">
    <property type="entry name" value="AB_hydrolase_fold"/>
</dbReference>
<accession>A0A6G0WYZ2</accession>
<keyword evidence="3" id="KW-1185">Reference proteome</keyword>
<evidence type="ECO:0000313" key="2">
    <source>
        <dbReference type="EMBL" id="KAF0732780.1"/>
    </source>
</evidence>
<name>A0A6G0WYZ2_9STRA</name>
<feature type="transmembrane region" description="Helical" evidence="1">
    <location>
        <begin position="15"/>
        <end position="42"/>
    </location>
</feature>
<evidence type="ECO:0008006" key="4">
    <source>
        <dbReference type="Google" id="ProtNLM"/>
    </source>
</evidence>
<evidence type="ECO:0000256" key="1">
    <source>
        <dbReference type="SAM" id="Phobius"/>
    </source>
</evidence>